<comment type="caution">
    <text evidence="3">The sequence shown here is derived from an EMBL/GenBank/DDBJ whole genome shotgun (WGS) entry which is preliminary data.</text>
</comment>
<evidence type="ECO:0000313" key="2">
    <source>
        <dbReference type="EMBL" id="CAF1485167.1"/>
    </source>
</evidence>
<dbReference type="EMBL" id="CAJOBE010006279">
    <property type="protein sequence ID" value="CAF4002127.1"/>
    <property type="molecule type" value="Genomic_DNA"/>
</dbReference>
<dbReference type="Proteomes" id="UP000663864">
    <property type="component" value="Unassembled WGS sequence"/>
</dbReference>
<evidence type="ECO:0000313" key="3">
    <source>
        <dbReference type="EMBL" id="CAF4002127.1"/>
    </source>
</evidence>
<dbReference type="Proteomes" id="UP000663874">
    <property type="component" value="Unassembled WGS sequence"/>
</dbReference>
<dbReference type="AlphaFoldDB" id="A0A819NRI0"/>
<feature type="non-terminal residue" evidence="3">
    <location>
        <position position="1"/>
    </location>
</feature>
<dbReference type="Proteomes" id="UP000663889">
    <property type="component" value="Unassembled WGS sequence"/>
</dbReference>
<organism evidence="3 4">
    <name type="scientific">Rotaria sordida</name>
    <dbReference type="NCBI Taxonomy" id="392033"/>
    <lineage>
        <taxon>Eukaryota</taxon>
        <taxon>Metazoa</taxon>
        <taxon>Spiralia</taxon>
        <taxon>Gnathifera</taxon>
        <taxon>Rotifera</taxon>
        <taxon>Eurotatoria</taxon>
        <taxon>Bdelloidea</taxon>
        <taxon>Philodinida</taxon>
        <taxon>Philodinidae</taxon>
        <taxon>Rotaria</taxon>
    </lineage>
</organism>
<name>A0A819NRI0_9BILA</name>
<sequence>ASRRNNSDEDFAHTIELSSENDRILFVGDLDEDFEKEDTDHNTLKLSDEQLELIK</sequence>
<dbReference type="EMBL" id="CAJNOT010006231">
    <property type="protein sequence ID" value="CAF1485167.1"/>
    <property type="molecule type" value="Genomic_DNA"/>
</dbReference>
<proteinExistence type="predicted"/>
<dbReference type="EMBL" id="CAJNOU010005298">
    <property type="protein sequence ID" value="CAF1473512.1"/>
    <property type="molecule type" value="Genomic_DNA"/>
</dbReference>
<evidence type="ECO:0000313" key="4">
    <source>
        <dbReference type="Proteomes" id="UP000663874"/>
    </source>
</evidence>
<reference evidence="3" key="1">
    <citation type="submission" date="2021-02" db="EMBL/GenBank/DDBJ databases">
        <authorList>
            <person name="Nowell W R."/>
        </authorList>
    </citation>
    <scope>NUCLEOTIDE SEQUENCE</scope>
</reference>
<accession>A0A819NRI0</accession>
<gene>
    <name evidence="3" type="ORF">FNK824_LOCUS26002</name>
    <name evidence="1" type="ORF">SEV965_LOCUS34757</name>
    <name evidence="2" type="ORF">ZHD862_LOCUS36748</name>
</gene>
<protein>
    <submittedName>
        <fullName evidence="3">Uncharacterized protein</fullName>
    </submittedName>
</protein>
<evidence type="ECO:0000313" key="1">
    <source>
        <dbReference type="EMBL" id="CAF1473512.1"/>
    </source>
</evidence>